<dbReference type="SUPFAM" id="SSF141694">
    <property type="entry name" value="AF2212/PG0164-like"/>
    <property type="match status" value="1"/>
</dbReference>
<dbReference type="InterPro" id="IPR008203">
    <property type="entry name" value="AF2212-like"/>
</dbReference>
<accession>A0A0M2USR4</accession>
<name>A0A0M2USR4_9BACT</name>
<organism evidence="1 2">
    <name type="scientific">Candidatus Brocadia fulgida</name>
    <dbReference type="NCBI Taxonomy" id="380242"/>
    <lineage>
        <taxon>Bacteria</taxon>
        <taxon>Pseudomonadati</taxon>
        <taxon>Planctomycetota</taxon>
        <taxon>Candidatus Brocadiia</taxon>
        <taxon>Candidatus Brocadiales</taxon>
        <taxon>Candidatus Brocadiaceae</taxon>
        <taxon>Candidatus Brocadia</taxon>
    </lineage>
</organism>
<dbReference type="AlphaFoldDB" id="A0A0M2USR4"/>
<gene>
    <name evidence="1" type="ORF">BROFUL_02652</name>
</gene>
<comment type="caution">
    <text evidence="1">The sequence shown here is derived from an EMBL/GenBank/DDBJ whole genome shotgun (WGS) entry which is preliminary data.</text>
</comment>
<keyword evidence="2" id="KW-1185">Reference proteome</keyword>
<reference evidence="1 2" key="1">
    <citation type="journal article" date="2013" name="BMC Microbiol.">
        <title>Identification of the type II cytochrome c maturation pathway in anammox bacteria by comparative genomics.</title>
        <authorList>
            <person name="Ferousi C."/>
            <person name="Speth D.R."/>
            <person name="Reimann J."/>
            <person name="Op den Camp H.J."/>
            <person name="Allen J.W."/>
            <person name="Keltjens J.T."/>
            <person name="Jetten M.S."/>
        </authorList>
    </citation>
    <scope>NUCLEOTIDE SEQUENCE [LARGE SCALE GENOMIC DNA]</scope>
    <source>
        <strain evidence="1">RU1</strain>
    </source>
</reference>
<sequence>MSKVIDAIFENGVFKPLQHIEVKEHEKVAIKIISLDDWQNRFNRIIGKIHITTKQYTPEEIESDISHAIEEVRKEKRGR</sequence>
<dbReference type="EMBL" id="LAQJ01000242">
    <property type="protein sequence ID" value="KKO18645.1"/>
    <property type="molecule type" value="Genomic_DNA"/>
</dbReference>
<proteinExistence type="predicted"/>
<dbReference type="Gene3D" id="4.10.1150.10">
    <property type="entry name" value="AF2212/PG0164-like"/>
    <property type="match status" value="1"/>
</dbReference>
<dbReference type="Pfam" id="PF01954">
    <property type="entry name" value="AF2212-like"/>
    <property type="match status" value="1"/>
</dbReference>
<dbReference type="Proteomes" id="UP000034954">
    <property type="component" value="Unassembled WGS sequence"/>
</dbReference>
<evidence type="ECO:0008006" key="3">
    <source>
        <dbReference type="Google" id="ProtNLM"/>
    </source>
</evidence>
<evidence type="ECO:0000313" key="2">
    <source>
        <dbReference type="Proteomes" id="UP000034954"/>
    </source>
</evidence>
<protein>
    <recommendedName>
        <fullName evidence="3">Antitoxin</fullName>
    </recommendedName>
</protein>
<evidence type="ECO:0000313" key="1">
    <source>
        <dbReference type="EMBL" id="KKO18645.1"/>
    </source>
</evidence>
<dbReference type="InterPro" id="IPR024069">
    <property type="entry name" value="AF2212-like_dom_sf"/>
</dbReference>